<name>A0A0C3GRL4_OIDMZ</name>
<dbReference type="PANTHER" id="PTHR23502">
    <property type="entry name" value="MAJOR FACILITATOR SUPERFAMILY"/>
    <property type="match status" value="1"/>
</dbReference>
<sequence>MGELKKAPDVDGSLPSSTDGTNVPNSNEVDWDGLDDPHNPRNWPAWRRAMLVGMITCVVFSTNIAAVAIAPAIPLVLKEFGSNNQELGILAITIELLGTGVGPVFMGPMSEIVGRRIIYNCANLAFCGFTIGCALTPTLAGLIVFRFLQGCAASCNLNNAGGTIADLVSIRHRGFAMSMYSAGFMLSPVVGPIVGSFLSAAAGWRWIFWLLSILSGTMGLICAVTYRETYGPVLLERKAKKLRKATGNPELYAKGQRQLALSALLKRAISRPFRMLLFCPVVTGLAVYNSVVYGTVYLLLSTFSDIFQNQYHYSQSKLGIAYIGLTLGFLISLAIASVTNDRSHARLVKKHGVAKPEYRLEPLIYGAIAIPVGLFMYGWTTQASVHSAVPIVATGIIGFGVMFTFIPFNVYMIDAYTKYAASAIAAGNILRSITSSMLPLAGIPMYDRLGYGWGNSILAFISLGLGAMTVLFRKYGEQWRERFKIELLNI</sequence>
<feature type="transmembrane region" description="Helical" evidence="7">
    <location>
        <begin position="419"/>
        <end position="441"/>
    </location>
</feature>
<evidence type="ECO:0000256" key="4">
    <source>
        <dbReference type="ARBA" id="ARBA00022989"/>
    </source>
</evidence>
<organism evidence="9 10">
    <name type="scientific">Oidiodendron maius (strain Zn)</name>
    <dbReference type="NCBI Taxonomy" id="913774"/>
    <lineage>
        <taxon>Eukaryota</taxon>
        <taxon>Fungi</taxon>
        <taxon>Dikarya</taxon>
        <taxon>Ascomycota</taxon>
        <taxon>Pezizomycotina</taxon>
        <taxon>Leotiomycetes</taxon>
        <taxon>Leotiomycetes incertae sedis</taxon>
        <taxon>Myxotrichaceae</taxon>
        <taxon>Oidiodendron</taxon>
    </lineage>
</organism>
<accession>A0A0C3GRL4</accession>
<feature type="transmembrane region" description="Helical" evidence="7">
    <location>
        <begin position="87"/>
        <end position="105"/>
    </location>
</feature>
<reference evidence="9 10" key="1">
    <citation type="submission" date="2014-04" db="EMBL/GenBank/DDBJ databases">
        <authorList>
            <consortium name="DOE Joint Genome Institute"/>
            <person name="Kuo A."/>
            <person name="Martino E."/>
            <person name="Perotto S."/>
            <person name="Kohler A."/>
            <person name="Nagy L.G."/>
            <person name="Floudas D."/>
            <person name="Copeland A."/>
            <person name="Barry K.W."/>
            <person name="Cichocki N."/>
            <person name="Veneault-Fourrey C."/>
            <person name="LaButti K."/>
            <person name="Lindquist E.A."/>
            <person name="Lipzen A."/>
            <person name="Lundell T."/>
            <person name="Morin E."/>
            <person name="Murat C."/>
            <person name="Sun H."/>
            <person name="Tunlid A."/>
            <person name="Henrissat B."/>
            <person name="Grigoriev I.V."/>
            <person name="Hibbett D.S."/>
            <person name="Martin F."/>
            <person name="Nordberg H.P."/>
            <person name="Cantor M.N."/>
            <person name="Hua S.X."/>
        </authorList>
    </citation>
    <scope>NUCLEOTIDE SEQUENCE [LARGE SCALE GENOMIC DNA]</scope>
    <source>
        <strain evidence="9 10">Zn</strain>
    </source>
</reference>
<evidence type="ECO:0000256" key="5">
    <source>
        <dbReference type="ARBA" id="ARBA00023136"/>
    </source>
</evidence>
<dbReference type="PROSITE" id="PS50850">
    <property type="entry name" value="MFS"/>
    <property type="match status" value="1"/>
</dbReference>
<dbReference type="InterPro" id="IPR036259">
    <property type="entry name" value="MFS_trans_sf"/>
</dbReference>
<feature type="transmembrane region" description="Helical" evidence="7">
    <location>
        <begin position="275"/>
        <end position="300"/>
    </location>
</feature>
<keyword evidence="4 7" id="KW-1133">Transmembrane helix</keyword>
<proteinExistence type="inferred from homology"/>
<dbReference type="GO" id="GO:0042908">
    <property type="term" value="P:xenobiotic transport"/>
    <property type="evidence" value="ECO:0007669"/>
    <property type="project" value="UniProtKB-ARBA"/>
</dbReference>
<keyword evidence="3 7" id="KW-0812">Transmembrane</keyword>
<feature type="transmembrane region" description="Helical" evidence="7">
    <location>
        <begin position="391"/>
        <end position="412"/>
    </location>
</feature>
<evidence type="ECO:0000256" key="7">
    <source>
        <dbReference type="SAM" id="Phobius"/>
    </source>
</evidence>
<dbReference type="SUPFAM" id="SSF103473">
    <property type="entry name" value="MFS general substrate transporter"/>
    <property type="match status" value="1"/>
</dbReference>
<feature type="transmembrane region" description="Helical" evidence="7">
    <location>
        <begin position="206"/>
        <end position="226"/>
    </location>
</feature>
<keyword evidence="5 7" id="KW-0472">Membrane</keyword>
<feature type="transmembrane region" description="Helical" evidence="7">
    <location>
        <begin position="320"/>
        <end position="339"/>
    </location>
</feature>
<protein>
    <recommendedName>
        <fullName evidence="8">Major facilitator superfamily (MFS) profile domain-containing protein</fullName>
    </recommendedName>
</protein>
<dbReference type="STRING" id="913774.A0A0C3GRL4"/>
<evidence type="ECO:0000313" key="9">
    <source>
        <dbReference type="EMBL" id="KIM93994.1"/>
    </source>
</evidence>
<dbReference type="InterPro" id="IPR020846">
    <property type="entry name" value="MFS_dom"/>
</dbReference>
<dbReference type="InParanoid" id="A0A0C3GRL4"/>
<gene>
    <name evidence="9" type="ORF">OIDMADRAFT_136976</name>
</gene>
<dbReference type="Pfam" id="PF07690">
    <property type="entry name" value="MFS_1"/>
    <property type="match status" value="1"/>
</dbReference>
<dbReference type="FunFam" id="1.20.1250.20:FF:000011">
    <property type="entry name" value="MFS multidrug transporter, putative"/>
    <property type="match status" value="1"/>
</dbReference>
<dbReference type="OrthoDB" id="5296287at2759"/>
<dbReference type="PROSITE" id="PS00216">
    <property type="entry name" value="SUGAR_TRANSPORT_1"/>
    <property type="match status" value="1"/>
</dbReference>
<dbReference type="GO" id="GO:0016020">
    <property type="term" value="C:membrane"/>
    <property type="evidence" value="ECO:0007669"/>
    <property type="project" value="UniProtKB-SubCell"/>
</dbReference>
<dbReference type="InterPro" id="IPR011701">
    <property type="entry name" value="MFS"/>
</dbReference>
<dbReference type="GO" id="GO:0022857">
    <property type="term" value="F:transmembrane transporter activity"/>
    <property type="evidence" value="ECO:0007669"/>
    <property type="project" value="InterPro"/>
</dbReference>
<comment type="similarity">
    <text evidence="2">Belongs to the major facilitator superfamily.</text>
</comment>
<evidence type="ECO:0000256" key="1">
    <source>
        <dbReference type="ARBA" id="ARBA00004141"/>
    </source>
</evidence>
<feature type="transmembrane region" description="Helical" evidence="7">
    <location>
        <begin position="49"/>
        <end position="75"/>
    </location>
</feature>
<reference evidence="10" key="2">
    <citation type="submission" date="2015-01" db="EMBL/GenBank/DDBJ databases">
        <title>Evolutionary Origins and Diversification of the Mycorrhizal Mutualists.</title>
        <authorList>
            <consortium name="DOE Joint Genome Institute"/>
            <consortium name="Mycorrhizal Genomics Consortium"/>
            <person name="Kohler A."/>
            <person name="Kuo A."/>
            <person name="Nagy L.G."/>
            <person name="Floudas D."/>
            <person name="Copeland A."/>
            <person name="Barry K.W."/>
            <person name="Cichocki N."/>
            <person name="Veneault-Fourrey C."/>
            <person name="LaButti K."/>
            <person name="Lindquist E.A."/>
            <person name="Lipzen A."/>
            <person name="Lundell T."/>
            <person name="Morin E."/>
            <person name="Murat C."/>
            <person name="Riley R."/>
            <person name="Ohm R."/>
            <person name="Sun H."/>
            <person name="Tunlid A."/>
            <person name="Henrissat B."/>
            <person name="Grigoriev I.V."/>
            <person name="Hibbett D.S."/>
            <person name="Martin F."/>
        </authorList>
    </citation>
    <scope>NUCLEOTIDE SEQUENCE [LARGE SCALE GENOMIC DNA]</scope>
    <source>
        <strain evidence="10">Zn</strain>
    </source>
</reference>
<dbReference type="EMBL" id="KN832892">
    <property type="protein sequence ID" value="KIM93994.1"/>
    <property type="molecule type" value="Genomic_DNA"/>
</dbReference>
<feature type="domain" description="Major facilitator superfamily (MFS) profile" evidence="8">
    <location>
        <begin position="49"/>
        <end position="482"/>
    </location>
</feature>
<dbReference type="AlphaFoldDB" id="A0A0C3GRL4"/>
<feature type="transmembrane region" description="Helical" evidence="7">
    <location>
        <begin position="453"/>
        <end position="472"/>
    </location>
</feature>
<feature type="compositionally biased region" description="Polar residues" evidence="6">
    <location>
        <begin position="14"/>
        <end position="28"/>
    </location>
</feature>
<dbReference type="PANTHER" id="PTHR23502:SF68">
    <property type="entry name" value="MULTIDRUG TRANSPORTER, PUTATIVE (AFU_ORTHOLOGUE AFUA_3G01120)-RELATED"/>
    <property type="match status" value="1"/>
</dbReference>
<keyword evidence="10" id="KW-1185">Reference proteome</keyword>
<evidence type="ECO:0000256" key="2">
    <source>
        <dbReference type="ARBA" id="ARBA00008335"/>
    </source>
</evidence>
<feature type="transmembrane region" description="Helical" evidence="7">
    <location>
        <begin position="117"/>
        <end position="145"/>
    </location>
</feature>
<dbReference type="HOGENOM" id="CLU_008455_1_2_1"/>
<evidence type="ECO:0000313" key="10">
    <source>
        <dbReference type="Proteomes" id="UP000054321"/>
    </source>
</evidence>
<feature type="region of interest" description="Disordered" evidence="6">
    <location>
        <begin position="1"/>
        <end position="37"/>
    </location>
</feature>
<dbReference type="Gene3D" id="1.20.1250.20">
    <property type="entry name" value="MFS general substrate transporter like domains"/>
    <property type="match status" value="1"/>
</dbReference>
<comment type="subcellular location">
    <subcellularLocation>
        <location evidence="1">Membrane</location>
        <topology evidence="1">Multi-pass membrane protein</topology>
    </subcellularLocation>
</comment>
<evidence type="ECO:0000256" key="3">
    <source>
        <dbReference type="ARBA" id="ARBA00022692"/>
    </source>
</evidence>
<evidence type="ECO:0000256" key="6">
    <source>
        <dbReference type="SAM" id="MobiDB-lite"/>
    </source>
</evidence>
<dbReference type="CDD" id="cd17323">
    <property type="entry name" value="MFS_Tpo1_MDR_like"/>
    <property type="match status" value="1"/>
</dbReference>
<evidence type="ECO:0000259" key="8">
    <source>
        <dbReference type="PROSITE" id="PS50850"/>
    </source>
</evidence>
<dbReference type="GO" id="GO:0140115">
    <property type="term" value="P:export across plasma membrane"/>
    <property type="evidence" value="ECO:0007669"/>
    <property type="project" value="UniProtKB-ARBA"/>
</dbReference>
<dbReference type="InterPro" id="IPR005829">
    <property type="entry name" value="Sugar_transporter_CS"/>
</dbReference>
<feature type="transmembrane region" description="Helical" evidence="7">
    <location>
        <begin position="360"/>
        <end position="379"/>
    </location>
</feature>
<dbReference type="Proteomes" id="UP000054321">
    <property type="component" value="Unassembled WGS sequence"/>
</dbReference>